<dbReference type="InterPro" id="IPR011467">
    <property type="entry name" value="DUF1573"/>
</dbReference>
<dbReference type="PANTHER" id="PTHR37833">
    <property type="entry name" value="LIPOPROTEIN-RELATED"/>
    <property type="match status" value="1"/>
</dbReference>
<evidence type="ECO:0008006" key="4">
    <source>
        <dbReference type="Google" id="ProtNLM"/>
    </source>
</evidence>
<keyword evidence="3" id="KW-1185">Reference proteome</keyword>
<reference evidence="2 3" key="1">
    <citation type="submission" date="2014-09" db="EMBL/GenBank/DDBJ databases">
        <title>Sporocytophaga myxococcoides PG-01 genome sequencing.</title>
        <authorList>
            <person name="Liu L."/>
            <person name="Gao P.J."/>
            <person name="Chen G.J."/>
            <person name="Wang L.S."/>
        </authorList>
    </citation>
    <scope>NUCLEOTIDE SEQUENCE [LARGE SCALE GENOMIC DNA]</scope>
    <source>
        <strain evidence="2 3">PG-01</strain>
    </source>
</reference>
<dbReference type="Proteomes" id="UP000030185">
    <property type="component" value="Unassembled WGS sequence"/>
</dbReference>
<feature type="compositionally biased region" description="Basic and acidic residues" evidence="1">
    <location>
        <begin position="1"/>
        <end position="11"/>
    </location>
</feature>
<accession>A0A098LKP0</accession>
<evidence type="ECO:0000313" key="3">
    <source>
        <dbReference type="Proteomes" id="UP000030185"/>
    </source>
</evidence>
<sequence length="151" mass="16327">MLSACEKKGEESTGTSETTESSAIGDSADVKKQEELAATQITFTESSHNFGKINEGEIVEHTFTFKNTGTAPLIIRDAKASCGCTIPEWTKEPVQPGQEGKLEVKYNSSGKEGKISKTVTVIANTEPSETKLEIEAEVITKKNLNGPYKNQ</sequence>
<feature type="compositionally biased region" description="Low complexity" evidence="1">
    <location>
        <begin position="12"/>
        <end position="22"/>
    </location>
</feature>
<feature type="region of interest" description="Disordered" evidence="1">
    <location>
        <begin position="1"/>
        <end position="31"/>
    </location>
</feature>
<evidence type="ECO:0000313" key="2">
    <source>
        <dbReference type="EMBL" id="GAL86902.1"/>
    </source>
</evidence>
<dbReference type="EMBL" id="BBLT01000010">
    <property type="protein sequence ID" value="GAL86902.1"/>
    <property type="molecule type" value="Genomic_DNA"/>
</dbReference>
<dbReference type="Pfam" id="PF07610">
    <property type="entry name" value="DUF1573"/>
    <property type="match status" value="1"/>
</dbReference>
<evidence type="ECO:0000256" key="1">
    <source>
        <dbReference type="SAM" id="MobiDB-lite"/>
    </source>
</evidence>
<proteinExistence type="predicted"/>
<organism evidence="2 3">
    <name type="scientific">Sporocytophaga myxococcoides</name>
    <dbReference type="NCBI Taxonomy" id="153721"/>
    <lineage>
        <taxon>Bacteria</taxon>
        <taxon>Pseudomonadati</taxon>
        <taxon>Bacteroidota</taxon>
        <taxon>Cytophagia</taxon>
        <taxon>Cytophagales</taxon>
        <taxon>Cytophagaceae</taxon>
        <taxon>Sporocytophaga</taxon>
    </lineage>
</organism>
<dbReference type="eggNOG" id="ENOG5031EK1">
    <property type="taxonomic scope" value="Bacteria"/>
</dbReference>
<dbReference type="STRING" id="153721.MYP_4132"/>
<name>A0A098LKP0_9BACT</name>
<dbReference type="Gene3D" id="2.60.40.10">
    <property type="entry name" value="Immunoglobulins"/>
    <property type="match status" value="1"/>
</dbReference>
<dbReference type="InterPro" id="IPR013783">
    <property type="entry name" value="Ig-like_fold"/>
</dbReference>
<gene>
    <name evidence="2" type="ORF">MYP_4132</name>
</gene>
<comment type="caution">
    <text evidence="2">The sequence shown here is derived from an EMBL/GenBank/DDBJ whole genome shotgun (WGS) entry which is preliminary data.</text>
</comment>
<dbReference type="AlphaFoldDB" id="A0A098LKP0"/>
<dbReference type="PANTHER" id="PTHR37833:SF1">
    <property type="entry name" value="SIGNAL PEPTIDE PROTEIN"/>
    <property type="match status" value="1"/>
</dbReference>
<protein>
    <recommendedName>
        <fullName evidence="4">DUF1573 domain-containing protein</fullName>
    </recommendedName>
</protein>